<gene>
    <name evidence="3" type="ORF">H9626_04675</name>
</gene>
<sequence>MNYISIIKVGMLAALVCLAGCKEETLTAEVPVPGTGGGELTGETRFVLPQEEGVNTHVWKGEDLTFELRRGMNDKREITAAFDTDEETLNALTAKYAELKGINLYKLLSTESYEVPQTVTLAPDKASVSVPVKIKDVKEGTFVLPLVLKNGEHEIGVQFVEVVRHPEADFNMSWLDRTPSVEEPRFVAIIETAENDIRNVGNYVLYPNGEEQADTRRPLFDMTVIFSANINWNGIQGKPELYYNESVRRILDNRDVFVKPLQDRGIKVLLSLMPNHQAIGFSNLDITGERSMIKGLARDIQEAVQTYGLDGVMFDDEYANYPETPEAEQPGRPMVQMGSFHFLIKELRDLMPIVEGQAWKDRHNLITLYNTGPFTNGAGNGWCLFGNKFDLIKKHAAGWEDERYGNPIAEDKKAVREWVKDPANQAVLEEIGKIEVGRLFDYVWNANYLRGDNHQYSFSSGRTSDTWIAGLSGEDAEKKYGVASFEMSLENDYGRIQHQTRFWEQGEGKRNEALTTTIGKQKTGKHQSIICFNLQYVPDTWKDAPYTNLYLQDFPLFMKQLGNTANPVVKFEGVNYDTLLPAYMK</sequence>
<comment type="caution">
    <text evidence="3">The sequence shown here is derived from an EMBL/GenBank/DDBJ whole genome shotgun (WGS) entry which is preliminary data.</text>
</comment>
<name>A0ABR8V9S9_9BACT</name>
<dbReference type="RefSeq" id="WP_191709707.1">
    <property type="nucleotide sequence ID" value="NZ_JACSPQ010000001.1"/>
</dbReference>
<keyword evidence="1" id="KW-0732">Signal</keyword>
<evidence type="ECO:0000259" key="2">
    <source>
        <dbReference type="Pfam" id="PF08522"/>
    </source>
</evidence>
<accession>A0ABR8V9S9</accession>
<feature type="signal peptide" evidence="1">
    <location>
        <begin position="1"/>
        <end position="19"/>
    </location>
</feature>
<keyword evidence="4" id="KW-1185">Reference proteome</keyword>
<evidence type="ECO:0000256" key="1">
    <source>
        <dbReference type="SAM" id="SignalP"/>
    </source>
</evidence>
<organism evidence="3 4">
    <name type="scientific">Phocaeicola faecium</name>
    <dbReference type="NCBI Taxonomy" id="2762213"/>
    <lineage>
        <taxon>Bacteria</taxon>
        <taxon>Pseudomonadati</taxon>
        <taxon>Bacteroidota</taxon>
        <taxon>Bacteroidia</taxon>
        <taxon>Bacteroidales</taxon>
        <taxon>Bacteroidaceae</taxon>
        <taxon>Phocaeicola</taxon>
    </lineage>
</organism>
<dbReference type="Gene3D" id="2.60.40.1740">
    <property type="entry name" value="hypothetical protein (bacova_03559)"/>
    <property type="match status" value="1"/>
</dbReference>
<dbReference type="EMBL" id="JACSPQ010000001">
    <property type="protein sequence ID" value="MBD8001513.1"/>
    <property type="molecule type" value="Genomic_DNA"/>
</dbReference>
<dbReference type="SUPFAM" id="SSF51445">
    <property type="entry name" value="(Trans)glycosidases"/>
    <property type="match status" value="1"/>
</dbReference>
<dbReference type="InterPro" id="IPR017853">
    <property type="entry name" value="GH"/>
</dbReference>
<feature type="chain" id="PRO_5045361498" evidence="1">
    <location>
        <begin position="20"/>
        <end position="585"/>
    </location>
</feature>
<protein>
    <submittedName>
        <fullName evidence="3">DUF1735 domain-containing protein</fullName>
    </submittedName>
</protein>
<dbReference type="Proteomes" id="UP000616346">
    <property type="component" value="Unassembled WGS sequence"/>
</dbReference>
<evidence type="ECO:0000313" key="4">
    <source>
        <dbReference type="Proteomes" id="UP000616346"/>
    </source>
</evidence>
<dbReference type="Gene3D" id="3.20.20.80">
    <property type="entry name" value="Glycosidases"/>
    <property type="match status" value="1"/>
</dbReference>
<dbReference type="InterPro" id="IPR013728">
    <property type="entry name" value="BT_3987-like_N"/>
</dbReference>
<dbReference type="Pfam" id="PF08522">
    <property type="entry name" value="BT_3987-like_N"/>
    <property type="match status" value="1"/>
</dbReference>
<evidence type="ECO:0000313" key="3">
    <source>
        <dbReference type="EMBL" id="MBD8001513.1"/>
    </source>
</evidence>
<reference evidence="3 4" key="1">
    <citation type="submission" date="2020-08" db="EMBL/GenBank/DDBJ databases">
        <title>A Genomic Blueprint of the Chicken Gut Microbiome.</title>
        <authorList>
            <person name="Gilroy R."/>
            <person name="Ravi A."/>
            <person name="Getino M."/>
            <person name="Pursley I."/>
            <person name="Horton D.L."/>
            <person name="Alikhan N.-F."/>
            <person name="Baker D."/>
            <person name="Gharbi K."/>
            <person name="Hall N."/>
            <person name="Watson M."/>
            <person name="Adriaenssens E.M."/>
            <person name="Foster-Nyarko E."/>
            <person name="Jarju S."/>
            <person name="Secka A."/>
            <person name="Antonio M."/>
            <person name="Oren A."/>
            <person name="Chaudhuri R."/>
            <person name="La Ragione R.M."/>
            <person name="Hildebrand F."/>
            <person name="Pallen M.J."/>
        </authorList>
    </citation>
    <scope>NUCLEOTIDE SEQUENCE [LARGE SCALE GENOMIC DNA]</scope>
    <source>
        <strain evidence="3 4">Sa1YUN3</strain>
    </source>
</reference>
<proteinExistence type="predicted"/>
<feature type="domain" description="BT-3987-like N-terminal" evidence="2">
    <location>
        <begin position="64"/>
        <end position="151"/>
    </location>
</feature>